<dbReference type="AlphaFoldDB" id="A0A0N5CU97"/>
<organism evidence="4">
    <name type="scientific">Thelazia callipaeda</name>
    <name type="common">Oriental eyeworm</name>
    <name type="synonym">Parasitic nematode</name>
    <dbReference type="NCBI Taxonomy" id="103827"/>
    <lineage>
        <taxon>Eukaryota</taxon>
        <taxon>Metazoa</taxon>
        <taxon>Ecdysozoa</taxon>
        <taxon>Nematoda</taxon>
        <taxon>Chromadorea</taxon>
        <taxon>Rhabditida</taxon>
        <taxon>Spirurina</taxon>
        <taxon>Spiruromorpha</taxon>
        <taxon>Thelazioidea</taxon>
        <taxon>Thelaziidae</taxon>
        <taxon>Thelazia</taxon>
    </lineage>
</organism>
<name>A0A0N5CU97_THECL</name>
<dbReference type="WBParaSite" id="TCLT_0000382601-mRNA-1">
    <property type="protein sequence ID" value="TCLT_0000382601-mRNA-1"/>
    <property type="gene ID" value="TCLT_0000382601"/>
</dbReference>
<gene>
    <name evidence="2" type="ORF">TCLT_LOCUS3815</name>
</gene>
<dbReference type="STRING" id="103827.A0A0N5CU97"/>
<feature type="compositionally biased region" description="Polar residues" evidence="1">
    <location>
        <begin position="412"/>
        <end position="422"/>
    </location>
</feature>
<proteinExistence type="predicted"/>
<evidence type="ECO:0000313" key="3">
    <source>
        <dbReference type="Proteomes" id="UP000276776"/>
    </source>
</evidence>
<sequence>MEQNRVQYVLQTLQNPKKLEEKLLPLVEECVKMSVSNSLGWALLAKLIYACSQEMLNTIKSRVQKRLIAATKQSATVSLLHFIRSFLVRFPSLKNYNEQSLAYLCSRAVDFSIANRSEDITNLASDIYALWTGDKHDHVLVAVLKNVFNDGIIETTVSEKMMLHFNTPVEGNLVLASTIFILHTRVIERSTPGSPIAINEWLDVACEAVATDDNELKNSVFRWLTTFLNRTKSTAHLAVCKISAFISDFYYPSRAYYETVKEYVRLGPNLSLKSLFERLINDVSYHLHSQEYGKFYAEALGTMLELRPYLLDVRDVIQLQQIVCQEAFQNRDCKPALSLLNSLLSMNHELAPSPIQIAQSIFNSSDNWCDEVRLGRALCSAISRPMIHALVSKEHLVEKTDIVNGDQRSSHNRLSSDNAEQSYNDTVENMLISTNSKVCGTKSDENIDRKRHSLLSELTEKRLRAALSGVDNSSFIEKTDLYPSHSDTSDMEQVSDDGILINREPDNPVLKSDILKLESAFREKRNSDIDIEILEENRNGEKLSVQQMMNDFVPTLKNHMFQIDKR</sequence>
<evidence type="ECO:0000256" key="1">
    <source>
        <dbReference type="SAM" id="MobiDB-lite"/>
    </source>
</evidence>
<dbReference type="Proteomes" id="UP000276776">
    <property type="component" value="Unassembled WGS sequence"/>
</dbReference>
<evidence type="ECO:0000313" key="2">
    <source>
        <dbReference type="EMBL" id="VDN00827.1"/>
    </source>
</evidence>
<reference evidence="2 3" key="2">
    <citation type="submission" date="2018-11" db="EMBL/GenBank/DDBJ databases">
        <authorList>
            <consortium name="Pathogen Informatics"/>
        </authorList>
    </citation>
    <scope>NUCLEOTIDE SEQUENCE [LARGE SCALE GENOMIC DNA]</scope>
</reference>
<keyword evidence="3" id="KW-1185">Reference proteome</keyword>
<dbReference type="OMA" id="SNIYALW"/>
<feature type="region of interest" description="Disordered" evidence="1">
    <location>
        <begin position="402"/>
        <end position="422"/>
    </location>
</feature>
<dbReference type="OrthoDB" id="5798326at2759"/>
<protein>
    <submittedName>
        <fullName evidence="4">Non-specific serine/threonine protein kinase</fullName>
    </submittedName>
</protein>
<reference evidence="4" key="1">
    <citation type="submission" date="2017-02" db="UniProtKB">
        <authorList>
            <consortium name="WormBaseParasite"/>
        </authorList>
    </citation>
    <scope>IDENTIFICATION</scope>
</reference>
<dbReference type="EMBL" id="UYYF01004267">
    <property type="protein sequence ID" value="VDN00827.1"/>
    <property type="molecule type" value="Genomic_DNA"/>
</dbReference>
<evidence type="ECO:0000313" key="4">
    <source>
        <dbReference type="WBParaSite" id="TCLT_0000382601-mRNA-1"/>
    </source>
</evidence>
<accession>A0A0N5CU97</accession>